<dbReference type="AlphaFoldDB" id="A9A3H4"/>
<dbReference type="eggNOG" id="arCOG07473">
    <property type="taxonomic scope" value="Archaea"/>
</dbReference>
<gene>
    <name evidence="2" type="ordered locus">Nmar_1010</name>
</gene>
<keyword evidence="1" id="KW-1133">Transmembrane helix</keyword>
<proteinExistence type="predicted"/>
<keyword evidence="3" id="KW-1185">Reference proteome</keyword>
<protein>
    <recommendedName>
        <fullName evidence="4">C2H2-type domain-containing protein</fullName>
    </recommendedName>
</protein>
<evidence type="ECO:0000256" key="1">
    <source>
        <dbReference type="SAM" id="Phobius"/>
    </source>
</evidence>
<dbReference type="EMBL" id="CP000866">
    <property type="protein sequence ID" value="ABX12906.1"/>
    <property type="molecule type" value="Genomic_DNA"/>
</dbReference>
<dbReference type="InterPro" id="IPR043713">
    <property type="entry name" value="DUF5654"/>
</dbReference>
<feature type="transmembrane region" description="Helical" evidence="1">
    <location>
        <begin position="59"/>
        <end position="81"/>
    </location>
</feature>
<organism evidence="2 3">
    <name type="scientific">Nitrosopumilus maritimus (strain SCM1)</name>
    <dbReference type="NCBI Taxonomy" id="436308"/>
    <lineage>
        <taxon>Archaea</taxon>
        <taxon>Nitrososphaerota</taxon>
        <taxon>Nitrososphaeria</taxon>
        <taxon>Nitrosopumilales</taxon>
        <taxon>Nitrosopumilaceae</taxon>
        <taxon>Nitrosopumilus</taxon>
    </lineage>
</organism>
<reference evidence="2 3" key="1">
    <citation type="journal article" date="2010" name="Proc. Natl. Acad. Sci. U.S.A.">
        <title>Nitrosopumilus maritimus genome reveals unique mechanisms for nitrification and autotrophy in globally distributed marine crenarchaea.</title>
        <authorList>
            <person name="Walker C.B."/>
            <person name="de la Torre J.R."/>
            <person name="Klotz M.G."/>
            <person name="Urakawa H."/>
            <person name="Pinel N."/>
            <person name="Arp D.J."/>
            <person name="Brochier-Armanet C."/>
            <person name="Chain P.S."/>
            <person name="Chan P.P."/>
            <person name="Gollabgir A."/>
            <person name="Hemp J."/>
            <person name="Hugler M."/>
            <person name="Karr E.A."/>
            <person name="Konneke M."/>
            <person name="Shin M."/>
            <person name="Lawton T.J."/>
            <person name="Lowe T."/>
            <person name="Martens-Habbena W."/>
            <person name="Sayavedra-Soto L.A."/>
            <person name="Lang D."/>
            <person name="Sievert S.M."/>
            <person name="Rosenzweig A.C."/>
            <person name="Manning G."/>
            <person name="Stahl D.A."/>
        </authorList>
    </citation>
    <scope>NUCLEOTIDE SEQUENCE [LARGE SCALE GENOMIC DNA]</scope>
    <source>
        <strain evidence="2 3">SCM1</strain>
    </source>
</reference>
<accession>A9A3H4</accession>
<evidence type="ECO:0008006" key="4">
    <source>
        <dbReference type="Google" id="ProtNLM"/>
    </source>
</evidence>
<dbReference type="STRING" id="436308.Nmar_1010"/>
<dbReference type="Proteomes" id="UP000000792">
    <property type="component" value="Chromosome"/>
</dbReference>
<sequence>MSFFMADEPESTSIKHEILDKIAALIAAAFGLVAALAWNEAIKALFREYFGPTDQVGPMIVYAIIVTMIAVVLTIFVARAASQAKALLGKRDYRCALCNFKTYVEAEFMEHLSKEHSASDDKFISK</sequence>
<keyword evidence="1" id="KW-0472">Membrane</keyword>
<dbReference type="EnsemblBacteria" id="ABX12906">
    <property type="protein sequence ID" value="ABX12906"/>
    <property type="gene ID" value="Nmar_1010"/>
</dbReference>
<evidence type="ECO:0000313" key="2">
    <source>
        <dbReference type="EMBL" id="ABX12906.1"/>
    </source>
</evidence>
<keyword evidence="1" id="KW-0812">Transmembrane</keyword>
<feature type="transmembrane region" description="Helical" evidence="1">
    <location>
        <begin position="21"/>
        <end position="39"/>
    </location>
</feature>
<dbReference type="Pfam" id="PF18898">
    <property type="entry name" value="DUF5654"/>
    <property type="match status" value="1"/>
</dbReference>
<dbReference type="InParanoid" id="A9A3H4"/>
<evidence type="ECO:0000313" key="3">
    <source>
        <dbReference type="Proteomes" id="UP000000792"/>
    </source>
</evidence>
<name>A9A3H4_NITMS</name>
<dbReference type="HOGENOM" id="CLU_2021393_0_0_2"/>
<dbReference type="KEGG" id="nmr:Nmar_1010"/>